<proteinExistence type="predicted"/>
<keyword evidence="1" id="KW-0175">Coiled coil</keyword>
<keyword evidence="3" id="KW-1185">Reference proteome</keyword>
<dbReference type="Proteomes" id="UP000266673">
    <property type="component" value="Unassembled WGS sequence"/>
</dbReference>
<gene>
    <name evidence="2" type="ORF">C2G38_2208289</name>
</gene>
<name>A0A397UQE1_9GLOM</name>
<accession>A0A397UQE1</accession>
<evidence type="ECO:0000256" key="1">
    <source>
        <dbReference type="SAM" id="Coils"/>
    </source>
</evidence>
<protein>
    <submittedName>
        <fullName evidence="2">Uncharacterized protein</fullName>
    </submittedName>
</protein>
<comment type="caution">
    <text evidence="2">The sequence shown here is derived from an EMBL/GenBank/DDBJ whole genome shotgun (WGS) entry which is preliminary data.</text>
</comment>
<reference evidence="2 3" key="1">
    <citation type="submission" date="2018-06" db="EMBL/GenBank/DDBJ databases">
        <title>Comparative genomics reveals the genomic features of Rhizophagus irregularis, R. cerebriforme, R. diaphanum and Gigaspora rosea, and their symbiotic lifestyle signature.</title>
        <authorList>
            <person name="Morin E."/>
            <person name="San Clemente H."/>
            <person name="Chen E.C.H."/>
            <person name="De La Providencia I."/>
            <person name="Hainaut M."/>
            <person name="Kuo A."/>
            <person name="Kohler A."/>
            <person name="Murat C."/>
            <person name="Tang N."/>
            <person name="Roy S."/>
            <person name="Loubradou J."/>
            <person name="Henrissat B."/>
            <person name="Grigoriev I.V."/>
            <person name="Corradi N."/>
            <person name="Roux C."/>
            <person name="Martin F.M."/>
        </authorList>
    </citation>
    <scope>NUCLEOTIDE SEQUENCE [LARGE SCALE GENOMIC DNA]</scope>
    <source>
        <strain evidence="2 3">DAOM 194757</strain>
    </source>
</reference>
<dbReference type="AlphaFoldDB" id="A0A397UQE1"/>
<evidence type="ECO:0000313" key="2">
    <source>
        <dbReference type="EMBL" id="RIB09633.1"/>
    </source>
</evidence>
<organism evidence="2 3">
    <name type="scientific">Gigaspora rosea</name>
    <dbReference type="NCBI Taxonomy" id="44941"/>
    <lineage>
        <taxon>Eukaryota</taxon>
        <taxon>Fungi</taxon>
        <taxon>Fungi incertae sedis</taxon>
        <taxon>Mucoromycota</taxon>
        <taxon>Glomeromycotina</taxon>
        <taxon>Glomeromycetes</taxon>
        <taxon>Diversisporales</taxon>
        <taxon>Gigasporaceae</taxon>
        <taxon>Gigaspora</taxon>
    </lineage>
</organism>
<sequence>MSIDILYPDKNNAIWFTSLSFYNKNSASRVEQLTNDISNMQQHVLDELNEMDKMDAHMNDLIKEILHQNNLQTIVNHVKNISDDTSQIFYWTLNITGIAYTIQLGIPVYSVFKSGTVSFVCRTYFNAFRLIVSDGDLVASKRLLDEIGPLANAVLKEGSEPSQAKLKQPPEVKDEIMKSMIEDMVKHLNEDLQKVTSRNAYDNLMHKNQESHA</sequence>
<evidence type="ECO:0000313" key="3">
    <source>
        <dbReference type="Proteomes" id="UP000266673"/>
    </source>
</evidence>
<dbReference type="EMBL" id="QKWP01001346">
    <property type="protein sequence ID" value="RIB09633.1"/>
    <property type="molecule type" value="Genomic_DNA"/>
</dbReference>
<dbReference type="OrthoDB" id="3261198at2759"/>
<feature type="coiled-coil region" evidence="1">
    <location>
        <begin position="23"/>
        <end position="50"/>
    </location>
</feature>